<evidence type="ECO:0000256" key="1">
    <source>
        <dbReference type="ARBA" id="ARBA00004870"/>
    </source>
</evidence>
<dbReference type="Gramene" id="ONK74957">
    <property type="protein sequence ID" value="ONK74957"/>
    <property type="gene ID" value="A4U43_C03F11840"/>
</dbReference>
<evidence type="ECO:0000256" key="5">
    <source>
        <dbReference type="ARBA" id="ARBA00022679"/>
    </source>
</evidence>
<name>A0A5P1FC23_ASPOF</name>
<dbReference type="EMBL" id="CM007383">
    <property type="protein sequence ID" value="ONK74957.1"/>
    <property type="molecule type" value="Genomic_DNA"/>
</dbReference>
<keyword evidence="8" id="KW-0067">ATP-binding</keyword>
<dbReference type="GO" id="GO:0009245">
    <property type="term" value="P:lipid A biosynthetic process"/>
    <property type="evidence" value="ECO:0007669"/>
    <property type="project" value="UniProtKB-KW"/>
</dbReference>
<dbReference type="Pfam" id="PF02606">
    <property type="entry name" value="LpxK"/>
    <property type="match status" value="1"/>
</dbReference>
<keyword evidence="3" id="KW-0444">Lipid biosynthesis</keyword>
<keyword evidence="4" id="KW-0441">Lipid A biosynthesis</keyword>
<evidence type="ECO:0000256" key="4">
    <source>
        <dbReference type="ARBA" id="ARBA00022556"/>
    </source>
</evidence>
<keyword evidence="11" id="KW-1185">Reference proteome</keyword>
<sequence length="229" mass="25888">MMECRQHLSLFRDVEIVMLNSLMPWGNNHLLPRGSLREPVSALGRADIVVIHHADLASKAQLGIIESTLEKECASASIYFTRLVPSHLFEVKDPHSKLPLSIINNIVVLCVSGIGFPDAFVQSISKIGPLHVDRLDFSDHHVIRADDIGIIRERLEGLQDGFEAKAIVVVTEKDYDRDPITLVEQDDLTILVLCSSIQIIPFKDHTEEDFRMQLSRLLIDKHERHGYVK</sequence>
<evidence type="ECO:0000313" key="11">
    <source>
        <dbReference type="Proteomes" id="UP000243459"/>
    </source>
</evidence>
<evidence type="ECO:0000256" key="9">
    <source>
        <dbReference type="ARBA" id="ARBA00023098"/>
    </source>
</evidence>
<evidence type="ECO:0000256" key="3">
    <source>
        <dbReference type="ARBA" id="ARBA00022516"/>
    </source>
</evidence>
<keyword evidence="5" id="KW-0808">Transferase</keyword>
<evidence type="ECO:0000256" key="2">
    <source>
        <dbReference type="ARBA" id="ARBA00012071"/>
    </source>
</evidence>
<organism evidence="10 11">
    <name type="scientific">Asparagus officinalis</name>
    <name type="common">Garden asparagus</name>
    <dbReference type="NCBI Taxonomy" id="4686"/>
    <lineage>
        <taxon>Eukaryota</taxon>
        <taxon>Viridiplantae</taxon>
        <taxon>Streptophyta</taxon>
        <taxon>Embryophyta</taxon>
        <taxon>Tracheophyta</taxon>
        <taxon>Spermatophyta</taxon>
        <taxon>Magnoliopsida</taxon>
        <taxon>Liliopsida</taxon>
        <taxon>Asparagales</taxon>
        <taxon>Asparagaceae</taxon>
        <taxon>Asparagoideae</taxon>
        <taxon>Asparagus</taxon>
    </lineage>
</organism>
<keyword evidence="6" id="KW-0547">Nucleotide-binding</keyword>
<dbReference type="PANTHER" id="PTHR42724">
    <property type="entry name" value="TETRAACYLDISACCHARIDE 4'-KINASE"/>
    <property type="match status" value="1"/>
</dbReference>
<dbReference type="EC" id="2.7.1.130" evidence="2"/>
<dbReference type="PANTHER" id="PTHR42724:SF1">
    <property type="entry name" value="TETRAACYLDISACCHARIDE 4'-KINASE, MITOCHONDRIAL-RELATED"/>
    <property type="match status" value="1"/>
</dbReference>
<protein>
    <recommendedName>
        <fullName evidence="2">tetraacyldisaccharide 4'-kinase</fullName>
        <ecNumber evidence="2">2.7.1.130</ecNumber>
    </recommendedName>
</protein>
<keyword evidence="7" id="KW-0418">Kinase</keyword>
<evidence type="ECO:0000313" key="10">
    <source>
        <dbReference type="EMBL" id="ONK74957.1"/>
    </source>
</evidence>
<dbReference type="AlphaFoldDB" id="A0A5P1FC23"/>
<dbReference type="GO" id="GO:0016020">
    <property type="term" value="C:membrane"/>
    <property type="evidence" value="ECO:0007669"/>
    <property type="project" value="GOC"/>
</dbReference>
<keyword evidence="9" id="KW-0443">Lipid metabolism</keyword>
<dbReference type="GO" id="GO:0005524">
    <property type="term" value="F:ATP binding"/>
    <property type="evidence" value="ECO:0007669"/>
    <property type="project" value="UniProtKB-KW"/>
</dbReference>
<gene>
    <name evidence="10" type="ORF">A4U43_C03F11840</name>
</gene>
<comment type="pathway">
    <text evidence="1">Glycolipid biosynthesis; lipid IV(A) biosynthesis; lipid IV(A) from (3R)-3-hydroxytetradecanoyl-[acyl-carrier-protein] and UDP-N-acetyl-alpha-D-glucosamine: step 6/6.</text>
</comment>
<dbReference type="InterPro" id="IPR003758">
    <property type="entry name" value="LpxK"/>
</dbReference>
<accession>A0A5P1FC23</accession>
<evidence type="ECO:0000256" key="7">
    <source>
        <dbReference type="ARBA" id="ARBA00022777"/>
    </source>
</evidence>
<proteinExistence type="predicted"/>
<dbReference type="OMA" id="CGHTEDS"/>
<evidence type="ECO:0000256" key="6">
    <source>
        <dbReference type="ARBA" id="ARBA00022741"/>
    </source>
</evidence>
<evidence type="ECO:0000256" key="8">
    <source>
        <dbReference type="ARBA" id="ARBA00022840"/>
    </source>
</evidence>
<dbReference type="GO" id="GO:0009029">
    <property type="term" value="F:lipid-A 4'-kinase activity"/>
    <property type="evidence" value="ECO:0007669"/>
    <property type="project" value="UniProtKB-EC"/>
</dbReference>
<dbReference type="UniPathway" id="UPA00359">
    <property type="reaction ID" value="UER00482"/>
</dbReference>
<reference evidence="11" key="1">
    <citation type="journal article" date="2017" name="Nat. Commun.">
        <title>The asparagus genome sheds light on the origin and evolution of a young Y chromosome.</title>
        <authorList>
            <person name="Harkess A."/>
            <person name="Zhou J."/>
            <person name="Xu C."/>
            <person name="Bowers J.E."/>
            <person name="Van der Hulst R."/>
            <person name="Ayyampalayam S."/>
            <person name="Mercati F."/>
            <person name="Riccardi P."/>
            <person name="McKain M.R."/>
            <person name="Kakrana A."/>
            <person name="Tang H."/>
            <person name="Ray J."/>
            <person name="Groenendijk J."/>
            <person name="Arikit S."/>
            <person name="Mathioni S.M."/>
            <person name="Nakano M."/>
            <person name="Shan H."/>
            <person name="Telgmann-Rauber A."/>
            <person name="Kanno A."/>
            <person name="Yue Z."/>
            <person name="Chen H."/>
            <person name="Li W."/>
            <person name="Chen Y."/>
            <person name="Xu X."/>
            <person name="Zhang Y."/>
            <person name="Luo S."/>
            <person name="Chen H."/>
            <person name="Gao J."/>
            <person name="Mao Z."/>
            <person name="Pires J.C."/>
            <person name="Luo M."/>
            <person name="Kudrna D."/>
            <person name="Wing R.A."/>
            <person name="Meyers B.C."/>
            <person name="Yi K."/>
            <person name="Kong H."/>
            <person name="Lavrijsen P."/>
            <person name="Sunseri F."/>
            <person name="Falavigna A."/>
            <person name="Ye Y."/>
            <person name="Leebens-Mack J.H."/>
            <person name="Chen G."/>
        </authorList>
    </citation>
    <scope>NUCLEOTIDE SEQUENCE [LARGE SCALE GENOMIC DNA]</scope>
    <source>
        <strain evidence="11">cv. DH0086</strain>
    </source>
</reference>
<dbReference type="Proteomes" id="UP000243459">
    <property type="component" value="Chromosome 3"/>
</dbReference>